<comment type="similarity">
    <text evidence="12">Belongs to the glycosyltransferase 4 family. WecA subfamily.</text>
</comment>
<comment type="cofactor">
    <cofactor evidence="12 13">
        <name>Mg(2+)</name>
        <dbReference type="ChEBI" id="CHEBI:18420"/>
    </cofactor>
</comment>
<keyword evidence="15" id="KW-1185">Reference proteome</keyword>
<evidence type="ECO:0000256" key="10">
    <source>
        <dbReference type="ARBA" id="ARBA00023136"/>
    </source>
</evidence>
<keyword evidence="13" id="KW-0479">Metal-binding</keyword>
<feature type="transmembrane region" description="Helical" evidence="12">
    <location>
        <begin position="318"/>
        <end position="344"/>
    </location>
</feature>
<dbReference type="InterPro" id="IPR012750">
    <property type="entry name" value="ECA_WecA-rel"/>
</dbReference>
<feature type="transmembrane region" description="Helical" evidence="12">
    <location>
        <begin position="70"/>
        <end position="87"/>
    </location>
</feature>
<keyword evidence="11 12" id="KW-0464">Manganese</keyword>
<dbReference type="CDD" id="cd06853">
    <property type="entry name" value="GT_WecA_like"/>
    <property type="match status" value="1"/>
</dbReference>
<evidence type="ECO:0000256" key="4">
    <source>
        <dbReference type="ARBA" id="ARBA00022676"/>
    </source>
</evidence>
<dbReference type="Proteomes" id="UP000295830">
    <property type="component" value="Unassembled WGS sequence"/>
</dbReference>
<dbReference type="Pfam" id="PF00953">
    <property type="entry name" value="Glycos_transf_4"/>
    <property type="match status" value="1"/>
</dbReference>
<comment type="catalytic activity">
    <reaction evidence="12">
        <text>di-trans,octa-cis-undecaprenyl phosphate + UDP-N-acetyl-alpha-D-glucosamine = N-acetyl-alpha-D-glucosaminyl-di-trans,octa-cis-undecaprenyl diphosphate + UMP</text>
        <dbReference type="Rhea" id="RHEA:28090"/>
        <dbReference type="ChEBI" id="CHEBI:57705"/>
        <dbReference type="ChEBI" id="CHEBI:57865"/>
        <dbReference type="ChEBI" id="CHEBI:60392"/>
        <dbReference type="ChEBI" id="CHEBI:62959"/>
        <dbReference type="EC" id="2.7.8.33"/>
    </reaction>
</comment>
<dbReference type="InterPro" id="IPR018480">
    <property type="entry name" value="PNAcMuramoyl-5peptid_Trfase_CS"/>
</dbReference>
<keyword evidence="9 12" id="KW-1133">Transmembrane helix</keyword>
<reference evidence="14 15" key="1">
    <citation type="submission" date="2019-03" db="EMBL/GenBank/DDBJ databases">
        <title>Genomic Encyclopedia of Type Strains, Phase IV (KMG-IV): sequencing the most valuable type-strain genomes for metagenomic binning, comparative biology and taxonomic classification.</title>
        <authorList>
            <person name="Goeker M."/>
        </authorList>
    </citation>
    <scope>NUCLEOTIDE SEQUENCE [LARGE SCALE GENOMIC DNA]</scope>
    <source>
        <strain evidence="14 15">DSM 15505</strain>
    </source>
</reference>
<dbReference type="RefSeq" id="WP_133735508.1">
    <property type="nucleotide sequence ID" value="NZ_SOAX01000002.1"/>
</dbReference>
<keyword evidence="8 12" id="KW-0448">Lipopolysaccharide biosynthesis</keyword>
<feature type="transmembrane region" description="Helical" evidence="12">
    <location>
        <begin position="123"/>
        <end position="147"/>
    </location>
</feature>
<dbReference type="GO" id="GO:0000287">
    <property type="term" value="F:magnesium ion binding"/>
    <property type="evidence" value="ECO:0007669"/>
    <property type="project" value="InterPro"/>
</dbReference>
<organism evidence="14 15">
    <name type="scientific">Halospina denitrificans</name>
    <dbReference type="NCBI Taxonomy" id="332522"/>
    <lineage>
        <taxon>Bacteria</taxon>
        <taxon>Pseudomonadati</taxon>
        <taxon>Pseudomonadota</taxon>
        <taxon>Gammaproteobacteria</taxon>
        <taxon>Halospina</taxon>
    </lineage>
</organism>
<dbReference type="OrthoDB" id="9783652at2"/>
<keyword evidence="2 12" id="KW-1003">Cell membrane</keyword>
<dbReference type="AlphaFoldDB" id="A0A4R7JY64"/>
<dbReference type="EMBL" id="SOAX01000002">
    <property type="protein sequence ID" value="TDT43442.1"/>
    <property type="molecule type" value="Genomic_DNA"/>
</dbReference>
<accession>A0A4R7JY64</accession>
<dbReference type="GO" id="GO:0030145">
    <property type="term" value="F:manganese ion binding"/>
    <property type="evidence" value="ECO:0007669"/>
    <property type="project" value="InterPro"/>
</dbReference>
<evidence type="ECO:0000256" key="11">
    <source>
        <dbReference type="ARBA" id="ARBA00023211"/>
    </source>
</evidence>
<sequence>MEYFGSTGLLAGLIAFLSLFPLRPFSRFSGLLDEPDHRKTHNGAVPLIGGLSVFIGLFVAWLLLAPLGSGYGVFLLCSLLLVVMGAVDDARHLPAMFRLGAQVALGALLVFGSGVWLDQFGNLLGFGVIELGWLLGPVVTICAVIAATNMFNMIDGIDGLAGSMSLVALLGLLALLVSAEGFRLEITLALALVLAMVPYWLANLRVPPFRSRVFMGDAGSLFIGFSLVWLLTKSTQLDGAAFRPVTALWLVAVPLMDMVAIMLRRARKGQSMMRPDREHLHHIFLRAGFTDRQALVVIVVVAIVMAMIGLAGEWLAVPAWIMCGAFVLLFCGYMWALAHVWRLLVVFRSHRRHREEAPAEAVQKR</sequence>
<dbReference type="GO" id="GO:0009276">
    <property type="term" value="C:Gram-negative-bacterium-type cell wall"/>
    <property type="evidence" value="ECO:0007669"/>
    <property type="project" value="InterPro"/>
</dbReference>
<protein>
    <recommendedName>
        <fullName evidence="12">Undecaprenyl-phosphate alpha-N-acetylglucosaminyl 1-phosphate transferase</fullName>
        <ecNumber evidence="12">2.7.8.33</ecNumber>
    </recommendedName>
    <alternativeName>
        <fullName evidence="12">UDP-GlcNAc:undecaprenyl-phosphate GlcNAc-1-phosphate transferase</fullName>
    </alternativeName>
    <alternativeName>
        <fullName evidence="12">Undecaprenyl-phosphate GlcNAc-1-phosphate transferase</fullName>
    </alternativeName>
</protein>
<evidence type="ECO:0000256" key="12">
    <source>
        <dbReference type="HAMAP-Rule" id="MF_02030"/>
    </source>
</evidence>
<evidence type="ECO:0000256" key="7">
    <source>
        <dbReference type="ARBA" id="ARBA00022842"/>
    </source>
</evidence>
<feature type="transmembrane region" description="Helical" evidence="12">
    <location>
        <begin position="184"/>
        <end position="202"/>
    </location>
</feature>
<keyword evidence="7 12" id="KW-0460">Magnesium</keyword>
<feature type="transmembrane region" description="Helical" evidence="12">
    <location>
        <begin position="244"/>
        <end position="263"/>
    </location>
</feature>
<evidence type="ECO:0000256" key="2">
    <source>
        <dbReference type="ARBA" id="ARBA00022475"/>
    </source>
</evidence>
<evidence type="ECO:0000256" key="1">
    <source>
        <dbReference type="ARBA" id="ARBA00004651"/>
    </source>
</evidence>
<evidence type="ECO:0000313" key="14">
    <source>
        <dbReference type="EMBL" id="TDT43442.1"/>
    </source>
</evidence>
<dbReference type="InterPro" id="IPR000715">
    <property type="entry name" value="Glycosyl_transferase_4"/>
</dbReference>
<keyword evidence="3 12" id="KW-0997">Cell inner membrane</keyword>
<dbReference type="NCBIfam" id="TIGR02380">
    <property type="entry name" value="ECA_wecA"/>
    <property type="match status" value="1"/>
</dbReference>
<comment type="subcellular location">
    <subcellularLocation>
        <location evidence="12">Cell inner membrane</location>
        <topology evidence="12">Multi-pass membrane protein</topology>
    </subcellularLocation>
    <subcellularLocation>
        <location evidence="1">Cell membrane</location>
        <topology evidence="1">Multi-pass membrane protein</topology>
    </subcellularLocation>
</comment>
<dbReference type="EC" id="2.7.8.33" evidence="12"/>
<feature type="binding site" evidence="13">
    <location>
        <position position="152"/>
    </location>
    <ligand>
        <name>Mg(2+)</name>
        <dbReference type="ChEBI" id="CHEBI:18420"/>
    </ligand>
</feature>
<feature type="transmembrane region" description="Helical" evidence="12">
    <location>
        <begin position="294"/>
        <end position="312"/>
    </location>
</feature>
<comment type="caution">
    <text evidence="14">The sequence shown here is derived from an EMBL/GenBank/DDBJ whole genome shotgun (WGS) entry which is preliminary data.</text>
</comment>
<evidence type="ECO:0000256" key="3">
    <source>
        <dbReference type="ARBA" id="ARBA00022519"/>
    </source>
</evidence>
<feature type="binding site" evidence="13">
    <location>
        <position position="217"/>
    </location>
    <ligand>
        <name>Mg(2+)</name>
        <dbReference type="ChEBI" id="CHEBI:18420"/>
    </ligand>
</feature>
<feature type="transmembrane region" description="Helical" evidence="12">
    <location>
        <begin position="214"/>
        <end position="232"/>
    </location>
</feature>
<dbReference type="HAMAP" id="MF_02030">
    <property type="entry name" value="WecA_Gammaproteo"/>
    <property type="match status" value="1"/>
</dbReference>
<keyword evidence="4 12" id="KW-0328">Glycosyltransferase</keyword>
<comment type="cofactor">
    <cofactor evidence="12">
        <name>Mn(2+)</name>
        <dbReference type="ChEBI" id="CHEBI:29035"/>
    </cofactor>
</comment>
<evidence type="ECO:0000256" key="5">
    <source>
        <dbReference type="ARBA" id="ARBA00022679"/>
    </source>
</evidence>
<keyword evidence="6 12" id="KW-0812">Transmembrane</keyword>
<dbReference type="GO" id="GO:0044038">
    <property type="term" value="P:cell wall macromolecule biosynthetic process"/>
    <property type="evidence" value="ECO:0007669"/>
    <property type="project" value="TreeGrafter"/>
</dbReference>
<dbReference type="PROSITE" id="PS01348">
    <property type="entry name" value="MRAY_2"/>
    <property type="match status" value="1"/>
</dbReference>
<dbReference type="GO" id="GO:0009243">
    <property type="term" value="P:O antigen biosynthetic process"/>
    <property type="evidence" value="ECO:0007669"/>
    <property type="project" value="UniProtKB-UniRule"/>
</dbReference>
<gene>
    <name evidence="12" type="primary">wecA</name>
    <name evidence="14" type="ORF">DES49_1256</name>
</gene>
<feature type="transmembrane region" description="Helical" evidence="12">
    <location>
        <begin position="6"/>
        <end position="22"/>
    </location>
</feature>
<dbReference type="GO" id="GO:0036380">
    <property type="term" value="F:UDP-N-acetylglucosamine-undecaprenyl-phosphate N-acetylglucosaminephosphotransferase activity"/>
    <property type="evidence" value="ECO:0007669"/>
    <property type="project" value="UniProtKB-UniRule"/>
</dbReference>
<keyword evidence="5 12" id="KW-0808">Transferase</keyword>
<proteinExistence type="inferred from homology"/>
<evidence type="ECO:0000256" key="6">
    <source>
        <dbReference type="ARBA" id="ARBA00022692"/>
    </source>
</evidence>
<dbReference type="PANTHER" id="PTHR22926">
    <property type="entry name" value="PHOSPHO-N-ACETYLMURAMOYL-PENTAPEPTIDE-TRANSFERASE"/>
    <property type="match status" value="1"/>
</dbReference>
<name>A0A4R7JY64_9GAMM</name>
<dbReference type="GO" id="GO:0016757">
    <property type="term" value="F:glycosyltransferase activity"/>
    <property type="evidence" value="ECO:0007669"/>
    <property type="project" value="UniProtKB-KW"/>
</dbReference>
<evidence type="ECO:0000256" key="13">
    <source>
        <dbReference type="PIRSR" id="PIRSR600715-1"/>
    </source>
</evidence>
<evidence type="ECO:0000256" key="8">
    <source>
        <dbReference type="ARBA" id="ARBA00022985"/>
    </source>
</evidence>
<feature type="transmembrane region" description="Helical" evidence="12">
    <location>
        <begin position="99"/>
        <end position="117"/>
    </location>
</feature>
<dbReference type="GO" id="GO:0071555">
    <property type="term" value="P:cell wall organization"/>
    <property type="evidence" value="ECO:0007669"/>
    <property type="project" value="TreeGrafter"/>
</dbReference>
<dbReference type="PANTHER" id="PTHR22926:SF3">
    <property type="entry name" value="UNDECAPRENYL-PHOSPHATE ALPHA-N-ACETYLGLUCOSAMINYL 1-PHOSPHATE TRANSFERASE"/>
    <property type="match status" value="1"/>
</dbReference>
<feature type="transmembrane region" description="Helical" evidence="12">
    <location>
        <begin position="43"/>
        <end position="64"/>
    </location>
</feature>
<dbReference type="UniPathway" id="UPA00281"/>
<comment type="function">
    <text evidence="12">Catalyzes the transfer of the GlcNAc-1-phosphate moiety from UDP-GlcNAc onto the carrier lipid undecaprenyl phosphate (C55-P), yielding GlcNAc-pyrophosphoryl-undecaprenyl (GlcNAc-PP-C55).</text>
</comment>
<feature type="transmembrane region" description="Helical" evidence="12">
    <location>
        <begin position="159"/>
        <end position="178"/>
    </location>
</feature>
<evidence type="ECO:0000313" key="15">
    <source>
        <dbReference type="Proteomes" id="UP000295830"/>
    </source>
</evidence>
<keyword evidence="10 12" id="KW-0472">Membrane</keyword>
<dbReference type="GO" id="GO:0005886">
    <property type="term" value="C:plasma membrane"/>
    <property type="evidence" value="ECO:0007669"/>
    <property type="project" value="UniProtKB-SubCell"/>
</dbReference>
<evidence type="ECO:0000256" key="9">
    <source>
        <dbReference type="ARBA" id="ARBA00022989"/>
    </source>
</evidence>
<comment type="pathway">
    <text evidence="12">Bacterial outer membrane biogenesis; LPS O-antigen biosynthesis.</text>
</comment>